<evidence type="ECO:0000313" key="7">
    <source>
        <dbReference type="EMBL" id="KAG0482847.1"/>
    </source>
</evidence>
<organism evidence="7 8">
    <name type="scientific">Vanilla planifolia</name>
    <name type="common">Vanilla</name>
    <dbReference type="NCBI Taxonomy" id="51239"/>
    <lineage>
        <taxon>Eukaryota</taxon>
        <taxon>Viridiplantae</taxon>
        <taxon>Streptophyta</taxon>
        <taxon>Embryophyta</taxon>
        <taxon>Tracheophyta</taxon>
        <taxon>Spermatophyta</taxon>
        <taxon>Magnoliopsida</taxon>
        <taxon>Liliopsida</taxon>
        <taxon>Asparagales</taxon>
        <taxon>Orchidaceae</taxon>
        <taxon>Vanilloideae</taxon>
        <taxon>Vanilleae</taxon>
        <taxon>Vanilla</taxon>
    </lineage>
</organism>
<feature type="signal peptide" evidence="6">
    <location>
        <begin position="1"/>
        <end position="29"/>
    </location>
</feature>
<dbReference type="GO" id="GO:0005576">
    <property type="term" value="C:extracellular region"/>
    <property type="evidence" value="ECO:0007669"/>
    <property type="project" value="UniProtKB-SubCell"/>
</dbReference>
<accession>A0A835RBF0</accession>
<dbReference type="AlphaFoldDB" id="A0A835RBF0"/>
<comment type="subcellular location">
    <subcellularLocation>
        <location evidence="1 6">Secreted</location>
    </subcellularLocation>
</comment>
<gene>
    <name evidence="7" type="ORF">HPP92_010931</name>
</gene>
<dbReference type="Proteomes" id="UP000639772">
    <property type="component" value="Unassembled WGS sequence"/>
</dbReference>
<comment type="function">
    <text evidence="6">Controls stomatal patterning.</text>
</comment>
<comment type="caution">
    <text evidence="7">The sequence shown here is derived from an EMBL/GenBank/DDBJ whole genome shotgun (WGS) entry which is preliminary data.</text>
</comment>
<keyword evidence="4 6" id="KW-0732">Signal</keyword>
<keyword evidence="3 6" id="KW-0964">Secreted</keyword>
<name>A0A835RBF0_VANPL</name>
<keyword evidence="6" id="KW-0217">Developmental protein</keyword>
<evidence type="ECO:0000256" key="5">
    <source>
        <dbReference type="ARBA" id="ARBA00023157"/>
    </source>
</evidence>
<dbReference type="Pfam" id="PF17181">
    <property type="entry name" value="EPF"/>
    <property type="match status" value="1"/>
</dbReference>
<comment type="similarity">
    <text evidence="2 6">Belongs to the plant cysteine rich small secretory peptide family. Epidermal patterning factor subfamily.</text>
</comment>
<sequence>MGSLTMSHGLHSFLALFNLLLLFLQSSSASRMDQQWSPPSSHLDKVEEEKVRLGSTPPSCRNRCRACNPCEAVQVPTPPASTGLRDRLGAKKPQPVFSQLNSNYKPLEWKCSCGGRLFNP</sequence>
<evidence type="ECO:0000256" key="2">
    <source>
        <dbReference type="ARBA" id="ARBA00008127"/>
    </source>
</evidence>
<keyword evidence="5" id="KW-1015">Disulfide bond</keyword>
<dbReference type="PANTHER" id="PTHR33109:SF3">
    <property type="entry name" value="EPIDERMAL PATTERNING FACTOR-LIKE PROTEIN"/>
    <property type="match status" value="1"/>
</dbReference>
<proteinExistence type="inferred from homology"/>
<evidence type="ECO:0000313" key="8">
    <source>
        <dbReference type="Proteomes" id="UP000639772"/>
    </source>
</evidence>
<evidence type="ECO:0000256" key="3">
    <source>
        <dbReference type="ARBA" id="ARBA00022525"/>
    </source>
</evidence>
<dbReference type="OrthoDB" id="1843021at2759"/>
<feature type="chain" id="PRO_5033094362" description="Epidermal patterning factor-like protein" evidence="6">
    <location>
        <begin position="30"/>
        <end position="120"/>
    </location>
</feature>
<evidence type="ECO:0000256" key="4">
    <source>
        <dbReference type="ARBA" id="ARBA00022729"/>
    </source>
</evidence>
<dbReference type="InterPro" id="IPR039455">
    <property type="entry name" value="EPFL"/>
</dbReference>
<protein>
    <recommendedName>
        <fullName evidence="6">Epidermal patterning factor-like protein</fullName>
    </recommendedName>
</protein>
<dbReference type="GO" id="GO:0010052">
    <property type="term" value="P:guard cell differentiation"/>
    <property type="evidence" value="ECO:0007669"/>
    <property type="project" value="UniProtKB-UniRule"/>
</dbReference>
<dbReference type="EMBL" id="JADCNM010000005">
    <property type="protein sequence ID" value="KAG0482847.1"/>
    <property type="molecule type" value="Genomic_DNA"/>
</dbReference>
<evidence type="ECO:0000256" key="1">
    <source>
        <dbReference type="ARBA" id="ARBA00004613"/>
    </source>
</evidence>
<evidence type="ECO:0000256" key="6">
    <source>
        <dbReference type="RuleBase" id="RU367102"/>
    </source>
</evidence>
<reference evidence="7 8" key="1">
    <citation type="journal article" date="2020" name="Nat. Food">
        <title>A phased Vanilla planifolia genome enables genetic improvement of flavour and production.</title>
        <authorList>
            <person name="Hasing T."/>
            <person name="Tang H."/>
            <person name="Brym M."/>
            <person name="Khazi F."/>
            <person name="Huang T."/>
            <person name="Chambers A.H."/>
        </authorList>
    </citation>
    <scope>NUCLEOTIDE SEQUENCE [LARGE SCALE GENOMIC DNA]</scope>
    <source>
        <tissue evidence="7">Leaf</tissue>
    </source>
</reference>
<dbReference type="PANTHER" id="PTHR33109">
    <property type="entry name" value="EPIDERMAL PATTERNING FACTOR-LIKE PROTEIN 4"/>
    <property type="match status" value="1"/>
</dbReference>